<feature type="domain" description="Nucleolar 27S pre-rRNA processing Urb2/Npa2 C-terminal" evidence="2">
    <location>
        <begin position="1827"/>
        <end position="2067"/>
    </location>
</feature>
<dbReference type="PANTHER" id="PTHR15682:SF2">
    <property type="entry name" value="UNHEALTHY RIBOSOME BIOGENESIS PROTEIN 2 HOMOLOG"/>
    <property type="match status" value="1"/>
</dbReference>
<accession>A0A9P1DXE5</accession>
<dbReference type="Pfam" id="PF10441">
    <property type="entry name" value="Urb2"/>
    <property type="match status" value="1"/>
</dbReference>
<name>A0A9P1DXE5_CUSEU</name>
<dbReference type="GO" id="GO:0005730">
    <property type="term" value="C:nucleolus"/>
    <property type="evidence" value="ECO:0007669"/>
    <property type="project" value="TreeGrafter"/>
</dbReference>
<dbReference type="EMBL" id="CAMAPE010000004">
    <property type="protein sequence ID" value="CAH9056657.1"/>
    <property type="molecule type" value="Genomic_DNA"/>
</dbReference>
<reference evidence="3" key="1">
    <citation type="submission" date="2022-07" db="EMBL/GenBank/DDBJ databases">
        <authorList>
            <person name="Macas J."/>
            <person name="Novak P."/>
            <person name="Neumann P."/>
        </authorList>
    </citation>
    <scope>NUCLEOTIDE SEQUENCE</scope>
</reference>
<dbReference type="InterPro" id="IPR052609">
    <property type="entry name" value="Ribosome_Biogenesis_Reg"/>
</dbReference>
<evidence type="ECO:0000313" key="4">
    <source>
        <dbReference type="Proteomes" id="UP001152484"/>
    </source>
</evidence>
<feature type="compositionally biased region" description="Basic and acidic residues" evidence="1">
    <location>
        <begin position="26"/>
        <end position="42"/>
    </location>
</feature>
<dbReference type="GO" id="GO:0042254">
    <property type="term" value="P:ribosome biogenesis"/>
    <property type="evidence" value="ECO:0007669"/>
    <property type="project" value="TreeGrafter"/>
</dbReference>
<organism evidence="3 4">
    <name type="scientific">Cuscuta europaea</name>
    <name type="common">European dodder</name>
    <dbReference type="NCBI Taxonomy" id="41803"/>
    <lineage>
        <taxon>Eukaryota</taxon>
        <taxon>Viridiplantae</taxon>
        <taxon>Streptophyta</taxon>
        <taxon>Embryophyta</taxon>
        <taxon>Tracheophyta</taxon>
        <taxon>Spermatophyta</taxon>
        <taxon>Magnoliopsida</taxon>
        <taxon>eudicotyledons</taxon>
        <taxon>Gunneridae</taxon>
        <taxon>Pentapetalae</taxon>
        <taxon>asterids</taxon>
        <taxon>lamiids</taxon>
        <taxon>Solanales</taxon>
        <taxon>Convolvulaceae</taxon>
        <taxon>Cuscuteae</taxon>
        <taxon>Cuscuta</taxon>
        <taxon>Cuscuta subgen. Cuscuta</taxon>
    </lineage>
</organism>
<feature type="region of interest" description="Disordered" evidence="1">
    <location>
        <begin position="1"/>
        <end position="61"/>
    </location>
</feature>
<dbReference type="OrthoDB" id="160374at2759"/>
<feature type="compositionally biased region" description="Basic residues" evidence="1">
    <location>
        <begin position="11"/>
        <end position="20"/>
    </location>
</feature>
<evidence type="ECO:0000313" key="3">
    <source>
        <dbReference type="EMBL" id="CAH9056657.1"/>
    </source>
</evidence>
<keyword evidence="4" id="KW-1185">Reference proteome</keyword>
<dbReference type="Proteomes" id="UP001152484">
    <property type="component" value="Unassembled WGS sequence"/>
</dbReference>
<gene>
    <name evidence="3" type="ORF">CEURO_LOCUS953</name>
</gene>
<evidence type="ECO:0000259" key="2">
    <source>
        <dbReference type="Pfam" id="PF10441"/>
    </source>
</evidence>
<dbReference type="PANTHER" id="PTHR15682">
    <property type="entry name" value="UNHEALTHY RIBOSOME BIOGENESIS PROTEIN 2 HOMOLOG"/>
    <property type="match status" value="1"/>
</dbReference>
<dbReference type="InterPro" id="IPR018849">
    <property type="entry name" value="Urb2/Npa2_C"/>
</dbReference>
<evidence type="ECO:0000256" key="1">
    <source>
        <dbReference type="SAM" id="MobiDB-lite"/>
    </source>
</evidence>
<comment type="caution">
    <text evidence="3">The sequence shown here is derived from an EMBL/GenBank/DDBJ whole genome shotgun (WGS) entry which is preliminary data.</text>
</comment>
<proteinExistence type="predicted"/>
<sequence length="2068" mass="233802">MPDYQSEGAKKMKKSKKRKLSTSGEEEVHPRPAKNLRSDTSEPKNTASVESEVDGNKTSFHLRDDPPWRNLQLILSLQNKDISLSMCRKVELAFDYVETMTIEGAEEISRDSESVSFPRTLFFLNNWVQTAMISSLKGSTAQGTCLDVRCWKVLRFCLEESKQLNMALSFSRHFLLVIQCISSHLWSHLNAELSKEEFKFYNVVLDCISTVFSSHGGISNENLDSWVSVINSVLNLIQKIFTFKLEHSKTGTFVLQLSCCVHEPFAKFLRVHPTKKNGFRDFVDKLLKPLMISWDLLHLHTCKSSPHLILDLLKLIEEVLSHGLFHPMHIEGFFELQNTSSYKTMDDKGVEVQKVVIKSYHRIFFDVLGKIISRKNASSVGGLGMLLRLFISCISKNKGLLVGKDGQSNSISESSSTSSLVSGINYALGLNAETRKLSFDFFVRIMEYFLLEFNTYLQAQLEDGAMLLDAHCKLRSANKLLFELLHARVYVPIEDTSEGACLNFLRLVYDRIMLLSSKIINVLETPFASDNSGVLVLIVKELVHAVHYLLDIDYEAIEDNLEGLWGTVISFTTFSYSLVGVPDQDKLTAEIQNLGCKVVHLYSELRQVNIPIFSLCKAARSSVLLPERSIQQYKASFNNSFSLFICCPEFRLSISSAIKSIPEGQASGCIRQLIADFLESLEWMKTTPMLPAETDQIKQDLHKKDFQCYDMQSELLGRSISELYVLILDSLTVTTGNCSLVSISMKDLMEQISNILRSLVSEKVNSIDELLSVFMGTTLDKGSGSGNWVMPAHWILVFFFRLYLSCRSLQRQSITLVAPDMSKKMSGKMGDSFTAYSGNEWLERADFSEEGYFSWIIKPSSSLVSILDIVSDINLQQASMDCSPLIYVMNTMAVQRLVDLNRQMRSTDYLFWKIENLNQHKIINDTDLSFNSKKYHKWKMIESDLRHEAAALTKFIMGYLSLVAKSQLYIPPSEGASSEDIFSKNTGDIGMWNFGVGSLNEKTLASALWWFLCQNIDVWCAHASKKDLKKFISVLVHSSVPYFSKELNENKMRMTLTATRKVNISLTSLEVLSNSILYEQRFVHRNMTSVLCRTLEKSVASLYSSSDDANLNTPPDWRKILDALEISSAASRDRNGKRLRSLWIEALSHVLILPAEHSKKKLSYFNEVEFSNCQGVLNLLSWMPKGYLSSKSSSRYRTSILNLEWLVVGSLLGSRNKLSSSDCYKLLKLLLTCRRTFKYLLTASFEERKEGCQSSLSYVLSDGPFASIWLMKSLSTVIGFENACSEGFASQVKHLMFSLMDHTSHVFWTLIKDQFKCVIFSLTYADKHCEESSISSIEHQGIDIDECEPLSDPPFNKDAFKSITVIAEALSEHINTSFDSMNAFSSENNVDSAAYQELKMISTTTSCFQGFLWGLASALNDMDNEERCQYDLLKNEHMFKIKYCIDRCTYFINNSVHLLVLEGDDQLHQCLPETQSLATDAIKESKSLHTIDGSIMNEERIHHSKSMDSWLIGTRGGSSRMSDQIKTDIEALLVKVGTEEGRVKKPLLQAVLRGENPEVAFCLRQLFIASSAILRLNLQINCTKLSWSLIPSLVQISEFLLLEFASVRESQTFSLVCLYGVVKFLEELGKYFPLLNPSFSRNSYIRLIDLHLKAIGKCICLQGKRVSLAIEERESSTKVLGFPVELEPNESHWTCNLDEFKSQLSSSFRAFVGKASELHLLSVVQVIERSVIGVQEGCMVNYEVCTRSADGGMVSSTVASGIECLNMVLESSTGRKRLAVVKRHIQSFVSCLINVVVHLQGQNIFCTSDDSSNCSFARPDSGSVILMCVEVLIKICAKYAFFQLEKYHIAQLLRLPAAIFFNSFQLQVSGGLPASSKELPGVSDIGVTESPRRECINAIYQQFVLKLYAACCRLLCTVLKHYKSETQCCIALLYDSVTKLLHCLEIDNDSIGKARRHLIRDVQDGVKCATFLRRIYEEIRQHKDVYHTNSFHLLSNYIWVYCGYGPHKIGIKREIDEALRPGIFALLDICSTEDLKYLHTVFGEGPCRSVLKTLLDDYKLNFQYEGKV</sequence>
<protein>
    <recommendedName>
        <fullName evidence="2">Nucleolar 27S pre-rRNA processing Urb2/Npa2 C-terminal domain-containing protein</fullName>
    </recommendedName>
</protein>